<dbReference type="Gene3D" id="3.40.720.10">
    <property type="entry name" value="Alkaline Phosphatase, subunit A"/>
    <property type="match status" value="1"/>
</dbReference>
<protein>
    <submittedName>
        <fullName evidence="8">Arylsulfatase</fullName>
    </submittedName>
</protein>
<evidence type="ECO:0000259" key="7">
    <source>
        <dbReference type="Pfam" id="PF00884"/>
    </source>
</evidence>
<feature type="signal peptide" evidence="6">
    <location>
        <begin position="1"/>
        <end position="19"/>
    </location>
</feature>
<dbReference type="GO" id="GO:0016787">
    <property type="term" value="F:hydrolase activity"/>
    <property type="evidence" value="ECO:0007669"/>
    <property type="project" value="UniProtKB-KW"/>
</dbReference>
<comment type="similarity">
    <text evidence="1">Belongs to the sulfatase family.</text>
</comment>
<evidence type="ECO:0000256" key="4">
    <source>
        <dbReference type="ARBA" id="ARBA00022837"/>
    </source>
</evidence>
<dbReference type="Gene3D" id="3.30.1120.10">
    <property type="match status" value="1"/>
</dbReference>
<dbReference type="Proteomes" id="UP000199377">
    <property type="component" value="Unassembled WGS sequence"/>
</dbReference>
<keyword evidence="9" id="KW-1185">Reference proteome</keyword>
<dbReference type="InterPro" id="IPR000917">
    <property type="entry name" value="Sulfatase_N"/>
</dbReference>
<dbReference type="RefSeq" id="WP_092856454.1">
    <property type="nucleotide sequence ID" value="NZ_FOQH01000001.1"/>
</dbReference>
<dbReference type="GO" id="GO:0046872">
    <property type="term" value="F:metal ion binding"/>
    <property type="evidence" value="ECO:0007669"/>
    <property type="project" value="UniProtKB-KW"/>
</dbReference>
<dbReference type="PANTHER" id="PTHR42693:SF43">
    <property type="entry name" value="BLL2667 PROTEIN"/>
    <property type="match status" value="1"/>
</dbReference>
<evidence type="ECO:0000256" key="5">
    <source>
        <dbReference type="SAM" id="MobiDB-lite"/>
    </source>
</evidence>
<gene>
    <name evidence="8" type="ORF">SAMN05216258_10111</name>
</gene>
<dbReference type="Pfam" id="PF00884">
    <property type="entry name" value="Sulfatase"/>
    <property type="match status" value="1"/>
</dbReference>
<feature type="region of interest" description="Disordered" evidence="5">
    <location>
        <begin position="787"/>
        <end position="806"/>
    </location>
</feature>
<name>A0A1I3BDE9_9RHOB</name>
<evidence type="ECO:0000256" key="2">
    <source>
        <dbReference type="ARBA" id="ARBA00022723"/>
    </source>
</evidence>
<dbReference type="AlphaFoldDB" id="A0A1I3BDE9"/>
<accession>A0A1I3BDE9</accession>
<dbReference type="SUPFAM" id="SSF53649">
    <property type="entry name" value="Alkaline phosphatase-like"/>
    <property type="match status" value="1"/>
</dbReference>
<dbReference type="EMBL" id="FOQH01000001">
    <property type="protein sequence ID" value="SFH60323.1"/>
    <property type="molecule type" value="Genomic_DNA"/>
</dbReference>
<dbReference type="OrthoDB" id="9803751at2"/>
<dbReference type="InterPro" id="IPR024607">
    <property type="entry name" value="Sulfatase_CS"/>
</dbReference>
<evidence type="ECO:0000256" key="1">
    <source>
        <dbReference type="ARBA" id="ARBA00008779"/>
    </source>
</evidence>
<dbReference type="PROSITE" id="PS00523">
    <property type="entry name" value="SULFATASE_1"/>
    <property type="match status" value="1"/>
</dbReference>
<sequence>MLRASSIVPLLLAATPLVAQEVLPFPPQPSGSVAGRTMQESVYSPLPPARRLPADAPNILIVLIDDVGPAQTDAFGGEIHTPTLDEIATQGIAFSRFHTTAMCSPTRASLLTGRNHQRVGSGQIAELANDWDGYSGRIPKSSATVAEVLKHYGYSTGAWGKWHNTPASETTAAGPFDNWPTGYGFEYFYGFLAGEASQYEPMLVRNTAYVETPHASGGGDAYHLSEDLADDAIGWLRTHKALAPDRPFFMYWASGASHGPHQVPQEWADKYAGRFDDGWDAYRERTFARAKEIGWIPETATLTPRPGTLASWDSIPEAEKPFQRRLMEVFAGFTEHVDVQVGRIVDEIDALGYGENTLIFYVWGDNGASAEGQNGTISELLAQNGIPSTVEQHMAALDALGGLEVLGTGKTDNMYHAGWAWAGSSPYQATKLVASHFGGTRNPLAVRWPAGIEADAAPRPQFLHVIDVVPTIYDLLDIAPPRVVNGVPQDTLDGVSFASTFADAGAEEVRRTQYFDIMGSRGIYHDGWMASAFGPRAPWVPGLPEGIHEWTPDQDRWELYDLRRDWTQSEDLAAAMPQKLAQMKELFLIELTKNNGLPIGGGLWIPTFHPELRATPPYTSWTFPGAITRLPEFAAPALGNRRNRVRVELDAPAGASGVIYALGGFSGGLSLFVEDGALVYEYNLFEIQRTRIEASGRLPAGRAAIEVETDYVERRPAGPLRVVLRVNGTEVASGVIPVSAPLGFTANDALDFGRDLGSPVSLAYYDRAPFAFTGEILGADVAYLGEDADPDGPTERQVANPVPIGD</sequence>
<keyword evidence="2" id="KW-0479">Metal-binding</keyword>
<evidence type="ECO:0000256" key="6">
    <source>
        <dbReference type="SAM" id="SignalP"/>
    </source>
</evidence>
<dbReference type="CDD" id="cd16025">
    <property type="entry name" value="PAS_like"/>
    <property type="match status" value="1"/>
</dbReference>
<proteinExistence type="inferred from homology"/>
<feature type="chain" id="PRO_5011681555" evidence="6">
    <location>
        <begin position="20"/>
        <end position="806"/>
    </location>
</feature>
<keyword evidence="3" id="KW-0378">Hydrolase</keyword>
<dbReference type="STRING" id="1114924.SAMN05216258_10111"/>
<feature type="domain" description="Sulfatase N-terminal" evidence="7">
    <location>
        <begin position="57"/>
        <end position="478"/>
    </location>
</feature>
<dbReference type="InterPro" id="IPR017850">
    <property type="entry name" value="Alkaline_phosphatase_core_sf"/>
</dbReference>
<organism evidence="8 9">
    <name type="scientific">Albimonas pacifica</name>
    <dbReference type="NCBI Taxonomy" id="1114924"/>
    <lineage>
        <taxon>Bacteria</taxon>
        <taxon>Pseudomonadati</taxon>
        <taxon>Pseudomonadota</taxon>
        <taxon>Alphaproteobacteria</taxon>
        <taxon>Rhodobacterales</taxon>
        <taxon>Paracoccaceae</taxon>
        <taxon>Albimonas</taxon>
    </lineage>
</organism>
<dbReference type="PANTHER" id="PTHR42693">
    <property type="entry name" value="ARYLSULFATASE FAMILY MEMBER"/>
    <property type="match status" value="1"/>
</dbReference>
<dbReference type="InterPro" id="IPR050738">
    <property type="entry name" value="Sulfatase"/>
</dbReference>
<evidence type="ECO:0000313" key="8">
    <source>
        <dbReference type="EMBL" id="SFH60323.1"/>
    </source>
</evidence>
<evidence type="ECO:0000313" key="9">
    <source>
        <dbReference type="Proteomes" id="UP000199377"/>
    </source>
</evidence>
<keyword evidence="4" id="KW-0106">Calcium</keyword>
<evidence type="ECO:0000256" key="3">
    <source>
        <dbReference type="ARBA" id="ARBA00022801"/>
    </source>
</evidence>
<reference evidence="8 9" key="1">
    <citation type="submission" date="2016-10" db="EMBL/GenBank/DDBJ databases">
        <authorList>
            <person name="de Groot N.N."/>
        </authorList>
    </citation>
    <scope>NUCLEOTIDE SEQUENCE [LARGE SCALE GENOMIC DNA]</scope>
    <source>
        <strain evidence="8 9">CGMCC 1.11030</strain>
    </source>
</reference>
<keyword evidence="6" id="KW-0732">Signal</keyword>